<dbReference type="EMBL" id="FSRN01000001">
    <property type="protein sequence ID" value="SIO25244.1"/>
    <property type="molecule type" value="Genomic_DNA"/>
</dbReference>
<keyword evidence="3" id="KW-1185">Reference proteome</keyword>
<evidence type="ECO:0000259" key="1">
    <source>
        <dbReference type="PROSITE" id="PS51186"/>
    </source>
</evidence>
<dbReference type="CDD" id="cd04301">
    <property type="entry name" value="NAT_SF"/>
    <property type="match status" value="1"/>
</dbReference>
<gene>
    <name evidence="2" type="ORF">SAMN05878443_2200</name>
</gene>
<dbReference type="OrthoDB" id="5319888at2"/>
<keyword evidence="2" id="KW-0808">Transferase</keyword>
<dbReference type="STRING" id="28230.SAMN05878443_2200"/>
<dbReference type="InterPro" id="IPR000182">
    <property type="entry name" value="GNAT_dom"/>
</dbReference>
<dbReference type="PROSITE" id="PS51186">
    <property type="entry name" value="GNAT"/>
    <property type="match status" value="1"/>
</dbReference>
<sequence>MIRRAEISDIDQLVEWIWIILEDMELALLQEADMDTLKKMMKQAMEDENYRYSYHRALISMREGERAGVCFGYKGELEPTIDEALNEKLALLGITEPLIEDPETVSGEWYLDSLVTDIKFRGQGVATELLKALPAIAKSENEEVIGLNCDQLNKKAQQLYLSIGFEKVWECKLGEHLYDHMQWKIN</sequence>
<evidence type="ECO:0000313" key="3">
    <source>
        <dbReference type="Proteomes" id="UP000184758"/>
    </source>
</evidence>
<dbReference type="Pfam" id="PF00583">
    <property type="entry name" value="Acetyltransf_1"/>
    <property type="match status" value="1"/>
</dbReference>
<dbReference type="AlphaFoldDB" id="A0A1N6HZI6"/>
<dbReference type="GO" id="GO:0016747">
    <property type="term" value="F:acyltransferase activity, transferring groups other than amino-acyl groups"/>
    <property type="evidence" value="ECO:0007669"/>
    <property type="project" value="InterPro"/>
</dbReference>
<accession>A0A1N6HZI6</accession>
<proteinExistence type="predicted"/>
<protein>
    <submittedName>
        <fullName evidence="2">Acetyltransferase (GNAT) family protein</fullName>
    </submittedName>
</protein>
<dbReference type="Gene3D" id="3.40.630.30">
    <property type="match status" value="1"/>
</dbReference>
<dbReference type="RefSeq" id="WP_034546093.1">
    <property type="nucleotide sequence ID" value="NZ_FSRN01000001.1"/>
</dbReference>
<dbReference type="Proteomes" id="UP000184758">
    <property type="component" value="Unassembled WGS sequence"/>
</dbReference>
<dbReference type="SUPFAM" id="SSF55729">
    <property type="entry name" value="Acyl-CoA N-acyltransferases (Nat)"/>
    <property type="match status" value="1"/>
</dbReference>
<organism evidence="2 3">
    <name type="scientific">Carnobacterium alterfunditum</name>
    <dbReference type="NCBI Taxonomy" id="28230"/>
    <lineage>
        <taxon>Bacteria</taxon>
        <taxon>Bacillati</taxon>
        <taxon>Bacillota</taxon>
        <taxon>Bacilli</taxon>
        <taxon>Lactobacillales</taxon>
        <taxon>Carnobacteriaceae</taxon>
        <taxon>Carnobacterium</taxon>
    </lineage>
</organism>
<dbReference type="InterPro" id="IPR016181">
    <property type="entry name" value="Acyl_CoA_acyltransferase"/>
</dbReference>
<feature type="domain" description="N-acetyltransferase" evidence="1">
    <location>
        <begin position="24"/>
        <end position="186"/>
    </location>
</feature>
<reference evidence="3" key="1">
    <citation type="submission" date="2016-11" db="EMBL/GenBank/DDBJ databases">
        <authorList>
            <person name="Varghese N."/>
            <person name="Submissions S."/>
        </authorList>
    </citation>
    <scope>NUCLEOTIDE SEQUENCE [LARGE SCALE GENOMIC DNA]</scope>
    <source>
        <strain evidence="3">313</strain>
    </source>
</reference>
<evidence type="ECO:0000313" key="2">
    <source>
        <dbReference type="EMBL" id="SIO25244.1"/>
    </source>
</evidence>
<dbReference type="eggNOG" id="COG0456">
    <property type="taxonomic scope" value="Bacteria"/>
</dbReference>
<name>A0A1N6HZI6_9LACT</name>